<protein>
    <submittedName>
        <fullName evidence="4">Periplasmic serine endoprotease DegP</fullName>
        <ecNumber evidence="4">3.4.21.107</ecNumber>
    </submittedName>
</protein>
<evidence type="ECO:0000313" key="5">
    <source>
        <dbReference type="Proteomes" id="UP000317909"/>
    </source>
</evidence>
<dbReference type="EC" id="3.4.21.107" evidence="4"/>
<dbReference type="SUPFAM" id="SSF50494">
    <property type="entry name" value="Trypsin-like serine proteases"/>
    <property type="match status" value="1"/>
</dbReference>
<feature type="domain" description="PDZ" evidence="3">
    <location>
        <begin position="245"/>
        <end position="322"/>
    </location>
</feature>
<dbReference type="OrthoDB" id="248175at2"/>
<proteinExistence type="predicted"/>
<dbReference type="InterPro" id="IPR009003">
    <property type="entry name" value="Peptidase_S1_PA"/>
</dbReference>
<keyword evidence="2" id="KW-0732">Signal</keyword>
<dbReference type="Pfam" id="PF13180">
    <property type="entry name" value="PDZ_2"/>
    <property type="match status" value="1"/>
</dbReference>
<feature type="chain" id="PRO_5021977598" evidence="2">
    <location>
        <begin position="21"/>
        <end position="594"/>
    </location>
</feature>
<dbReference type="PANTHER" id="PTHR43019">
    <property type="entry name" value="SERINE ENDOPROTEASE DEGS"/>
    <property type="match status" value="1"/>
</dbReference>
<keyword evidence="5" id="KW-1185">Reference proteome</keyword>
<dbReference type="InterPro" id="IPR036034">
    <property type="entry name" value="PDZ_sf"/>
</dbReference>
<evidence type="ECO:0000259" key="3">
    <source>
        <dbReference type="Pfam" id="PF13180"/>
    </source>
</evidence>
<keyword evidence="4" id="KW-0378">Hydrolase</keyword>
<dbReference type="PANTHER" id="PTHR43019:SF62">
    <property type="entry name" value="SERINE ENDOPROTEASE DEGS"/>
    <property type="match status" value="1"/>
</dbReference>
<dbReference type="KEGG" id="llh:I41_30330"/>
<dbReference type="RefSeq" id="WP_145433505.1">
    <property type="nucleotide sequence ID" value="NZ_CP036339.1"/>
</dbReference>
<evidence type="ECO:0000313" key="4">
    <source>
        <dbReference type="EMBL" id="QDT73842.1"/>
    </source>
</evidence>
<reference evidence="4 5" key="1">
    <citation type="submission" date="2019-02" db="EMBL/GenBank/DDBJ databases">
        <title>Deep-cultivation of Planctomycetes and their phenomic and genomic characterization uncovers novel biology.</title>
        <authorList>
            <person name="Wiegand S."/>
            <person name="Jogler M."/>
            <person name="Boedeker C."/>
            <person name="Pinto D."/>
            <person name="Vollmers J."/>
            <person name="Rivas-Marin E."/>
            <person name="Kohn T."/>
            <person name="Peeters S.H."/>
            <person name="Heuer A."/>
            <person name="Rast P."/>
            <person name="Oberbeckmann S."/>
            <person name="Bunk B."/>
            <person name="Jeske O."/>
            <person name="Meyerdierks A."/>
            <person name="Storesund J.E."/>
            <person name="Kallscheuer N."/>
            <person name="Luecker S."/>
            <person name="Lage O.M."/>
            <person name="Pohl T."/>
            <person name="Merkel B.J."/>
            <person name="Hornburger P."/>
            <person name="Mueller R.-W."/>
            <person name="Bruemmer F."/>
            <person name="Labrenz M."/>
            <person name="Spormann A.M."/>
            <person name="Op den Camp H."/>
            <person name="Overmann J."/>
            <person name="Amann R."/>
            <person name="Jetten M.S.M."/>
            <person name="Mascher T."/>
            <person name="Medema M.H."/>
            <person name="Devos D.P."/>
            <person name="Kaster A.-K."/>
            <person name="Ovreas L."/>
            <person name="Rohde M."/>
            <person name="Galperin M.Y."/>
            <person name="Jogler C."/>
        </authorList>
    </citation>
    <scope>NUCLEOTIDE SEQUENCE [LARGE SCALE GENOMIC DNA]</scope>
    <source>
        <strain evidence="4 5">I41</strain>
    </source>
</reference>
<name>A0A517TZQ1_9BACT</name>
<dbReference type="Gene3D" id="2.30.42.10">
    <property type="match status" value="1"/>
</dbReference>
<sequence length="594" mass="63810" precursor="true">MNCRCPILISALLLSSAAAARGAVTPDPAVLAAEAQRAAAISKASAATVAVFDSAGAGGGSAVLISPDGFAVTNFHVTSPCGAAMKCGLNDGKLYDAVIVGIDPVGDVALIQLLGRDDFPVAEIADSDAVRVGDWCFAAGNPFLLADDFTPTITYGLVSGVHRYQYPAGTLLEYTDCIQTDAAINPGNSGGPLFDAEGRLIGINGRGSFEKRGRVNVGVGYAISINQVMRFVPMLKSGRIVDHATLGATVSTEEGGVVVDDILETSDAFRRGLQYGDSIVRFADREITTANALKNVLGVYPSGWRAPLTYRREGQLFSTQVRLMGVHDESELIELVQHEAQQPSEPHPGGPKEEPQEKGPKLPTPGLDGLLKKQKLPAAIVGKYEARRGYANYWYNEQAQQRLWNGYVERSAVARIGYDWKLSGKVETGGAFELTTSPERAELTLPTGHSGAIFTGDLSGQLSPPRSGGLLLAINAWQRFVDKGLRRFGEIYYLGKLPHGPDNRVEDCLVGYFDGMETRFFFAENGDLSGLELFAADDADPCEISFSDFKEFAGRRLPGRWLIRHAEQPFAELVVETWDMDGVSTDAPLQDGAN</sequence>
<dbReference type="SUPFAM" id="SSF50156">
    <property type="entry name" value="PDZ domain-like"/>
    <property type="match status" value="1"/>
</dbReference>
<evidence type="ECO:0000256" key="1">
    <source>
        <dbReference type="SAM" id="MobiDB-lite"/>
    </source>
</evidence>
<dbReference type="GO" id="GO:0004252">
    <property type="term" value="F:serine-type endopeptidase activity"/>
    <property type="evidence" value="ECO:0007669"/>
    <property type="project" value="InterPro"/>
</dbReference>
<feature type="region of interest" description="Disordered" evidence="1">
    <location>
        <begin position="339"/>
        <end position="369"/>
    </location>
</feature>
<dbReference type="Gene3D" id="2.40.10.120">
    <property type="match status" value="1"/>
</dbReference>
<evidence type="ECO:0000256" key="2">
    <source>
        <dbReference type="SAM" id="SignalP"/>
    </source>
</evidence>
<dbReference type="EMBL" id="CP036339">
    <property type="protein sequence ID" value="QDT73842.1"/>
    <property type="molecule type" value="Genomic_DNA"/>
</dbReference>
<dbReference type="InterPro" id="IPR001940">
    <property type="entry name" value="Peptidase_S1C"/>
</dbReference>
<dbReference type="Proteomes" id="UP000317909">
    <property type="component" value="Chromosome"/>
</dbReference>
<dbReference type="PRINTS" id="PR00834">
    <property type="entry name" value="PROTEASES2C"/>
</dbReference>
<feature type="signal peptide" evidence="2">
    <location>
        <begin position="1"/>
        <end position="20"/>
    </location>
</feature>
<dbReference type="GO" id="GO:0006508">
    <property type="term" value="P:proteolysis"/>
    <property type="evidence" value="ECO:0007669"/>
    <property type="project" value="UniProtKB-KW"/>
</dbReference>
<accession>A0A517TZQ1</accession>
<feature type="compositionally biased region" description="Basic and acidic residues" evidence="1">
    <location>
        <begin position="350"/>
        <end position="360"/>
    </location>
</feature>
<organism evidence="4 5">
    <name type="scientific">Lacipirellula limnantheis</name>
    <dbReference type="NCBI Taxonomy" id="2528024"/>
    <lineage>
        <taxon>Bacteria</taxon>
        <taxon>Pseudomonadati</taxon>
        <taxon>Planctomycetota</taxon>
        <taxon>Planctomycetia</taxon>
        <taxon>Pirellulales</taxon>
        <taxon>Lacipirellulaceae</taxon>
        <taxon>Lacipirellula</taxon>
    </lineage>
</organism>
<keyword evidence="4" id="KW-0645">Protease</keyword>
<dbReference type="InterPro" id="IPR001478">
    <property type="entry name" value="PDZ"/>
</dbReference>
<dbReference type="Pfam" id="PF13365">
    <property type="entry name" value="Trypsin_2"/>
    <property type="match status" value="1"/>
</dbReference>
<gene>
    <name evidence="4" type="primary">degP_2</name>
    <name evidence="4" type="ORF">I41_30330</name>
</gene>
<dbReference type="AlphaFoldDB" id="A0A517TZQ1"/>